<dbReference type="GO" id="GO:0004557">
    <property type="term" value="F:alpha-galactosidase activity"/>
    <property type="evidence" value="ECO:0007669"/>
    <property type="project" value="UniProtKB-UniRule"/>
</dbReference>
<comment type="catalytic activity">
    <reaction evidence="1 5">
        <text>Hydrolysis of terminal, non-reducing alpha-D-galactose residues in alpha-D-galactosides, including galactose oligosaccharides, galactomannans and galactolipids.</text>
        <dbReference type="EC" id="3.2.1.22"/>
    </reaction>
</comment>
<dbReference type="PRINTS" id="PR00743">
    <property type="entry name" value="GLHYDRLASE36"/>
</dbReference>
<feature type="binding site" evidence="7">
    <location>
        <begin position="354"/>
        <end position="355"/>
    </location>
    <ligand>
        <name>substrate</name>
    </ligand>
</feature>
<evidence type="ECO:0000256" key="7">
    <source>
        <dbReference type="PIRSR" id="PIRSR005536-2"/>
    </source>
</evidence>
<feature type="domain" description="Glycosyl hydrolase family 36 N-terminal" evidence="9">
    <location>
        <begin position="40"/>
        <end position="276"/>
    </location>
</feature>
<dbReference type="PANTHER" id="PTHR43053">
    <property type="entry name" value="GLYCOSIDASE FAMILY 31"/>
    <property type="match status" value="1"/>
</dbReference>
<dbReference type="GO" id="GO:0016052">
    <property type="term" value="P:carbohydrate catabolic process"/>
    <property type="evidence" value="ECO:0007669"/>
    <property type="project" value="InterPro"/>
</dbReference>
<dbReference type="HOGENOM" id="CLU_009640_3_1_11"/>
<protein>
    <recommendedName>
        <fullName evidence="2 5">Alpha-galactosidase</fullName>
        <ecNumber evidence="2 5">3.2.1.22</ecNumber>
    </recommendedName>
</protein>
<reference evidence="10 11" key="1">
    <citation type="journal article" date="2009" name="Stand. Genomic Sci.">
        <title>Complete genome sequence of Jonesia denitrificans type strain (Prevot 55134).</title>
        <authorList>
            <person name="Pukall R."/>
            <person name="Gehrich-Schroter G."/>
            <person name="Lapidus A."/>
            <person name="Nolan M."/>
            <person name="Glavina Del Rio T."/>
            <person name="Lucas S."/>
            <person name="Chen F."/>
            <person name="Tice H."/>
            <person name="Pitluck S."/>
            <person name="Cheng J.F."/>
            <person name="Copeland A."/>
            <person name="Saunders E."/>
            <person name="Brettin T."/>
            <person name="Detter J.C."/>
            <person name="Bruce D."/>
            <person name="Goodwin L."/>
            <person name="Pati A."/>
            <person name="Ivanova N."/>
            <person name="Mavromatis K."/>
            <person name="Ovchinnikova G."/>
            <person name="Chen A."/>
            <person name="Palaniappan K."/>
            <person name="Land M."/>
            <person name="Hauser L."/>
            <person name="Chang Y.J."/>
            <person name="Jeffries C.D."/>
            <person name="Chain P."/>
            <person name="Goker M."/>
            <person name="Bristow J."/>
            <person name="Eisen J.A."/>
            <person name="Markowitz V."/>
            <person name="Hugenholtz P."/>
            <person name="Kyrpides N.C."/>
            <person name="Klenk H.P."/>
            <person name="Han C."/>
        </authorList>
    </citation>
    <scope>NUCLEOTIDE SEQUENCE [LARGE SCALE GENOMIC DNA]</scope>
    <source>
        <strain evidence="11">ATCC 14870 / DSM 20603 / BCRC 15368 / CIP 55.134 / JCM 11481 / NBRC 15587 / NCTC 10816 / Prevot 55134</strain>
    </source>
</reference>
<dbReference type="AlphaFoldDB" id="C7R363"/>
<dbReference type="Gene3D" id="3.20.20.70">
    <property type="entry name" value="Aldolase class I"/>
    <property type="match status" value="1"/>
</dbReference>
<dbReference type="InterPro" id="IPR031705">
    <property type="entry name" value="Glyco_hydro_36_C"/>
</dbReference>
<dbReference type="KEGG" id="jde:Jden_2479"/>
<feature type="binding site" evidence="7">
    <location>
        <position position="190"/>
    </location>
    <ligand>
        <name>substrate</name>
    </ligand>
</feature>
<dbReference type="FunFam" id="3.20.20.70:FF:000118">
    <property type="entry name" value="Alpha-galactosidase"/>
    <property type="match status" value="1"/>
</dbReference>
<evidence type="ECO:0000259" key="8">
    <source>
        <dbReference type="Pfam" id="PF16874"/>
    </source>
</evidence>
<dbReference type="RefSeq" id="WP_015772722.1">
    <property type="nucleotide sequence ID" value="NC_013174.1"/>
</dbReference>
<dbReference type="InterPro" id="IPR038417">
    <property type="entry name" value="Alpga-gal_N_sf"/>
</dbReference>
<keyword evidence="4 5" id="KW-0326">Glycosidase</keyword>
<feature type="active site" description="Nucleophile" evidence="6">
    <location>
        <position position="467"/>
    </location>
</feature>
<dbReference type="SUPFAM" id="SSF51445">
    <property type="entry name" value="(Trans)glycosidases"/>
    <property type="match status" value="1"/>
</dbReference>
<evidence type="ECO:0000256" key="6">
    <source>
        <dbReference type="PIRSR" id="PIRSR005536-1"/>
    </source>
</evidence>
<evidence type="ECO:0000256" key="2">
    <source>
        <dbReference type="ARBA" id="ARBA00012755"/>
    </source>
</evidence>
<dbReference type="Gene3D" id="2.70.98.60">
    <property type="entry name" value="alpha-galactosidase from lactobacil brevis"/>
    <property type="match status" value="1"/>
</dbReference>
<dbReference type="InterPro" id="IPR050985">
    <property type="entry name" value="Alpha-glycosidase_related"/>
</dbReference>
<evidence type="ECO:0000259" key="9">
    <source>
        <dbReference type="Pfam" id="PF16875"/>
    </source>
</evidence>
<dbReference type="PROSITE" id="PS00512">
    <property type="entry name" value="ALPHA_GALACTOSIDASE"/>
    <property type="match status" value="1"/>
</dbReference>
<accession>C7R363</accession>
<organism evidence="10 11">
    <name type="scientific">Jonesia denitrificans (strain ATCC 14870 / DSM 20603 / BCRC 15368 / CIP 55.134 / JCM 11481 / NBRC 15587 / NCTC 10816 / Prevot 55134)</name>
    <name type="common">Listeria denitrificans</name>
    <dbReference type="NCBI Taxonomy" id="471856"/>
    <lineage>
        <taxon>Bacteria</taxon>
        <taxon>Bacillati</taxon>
        <taxon>Actinomycetota</taxon>
        <taxon>Actinomycetes</taxon>
        <taxon>Micrococcales</taxon>
        <taxon>Jonesiaceae</taxon>
        <taxon>Jonesia</taxon>
    </lineage>
</organism>
<sequence length="740" mass="81612">MPETSQPNCHAMTCDHAPTQPVHLRAGGVSLVLDSPNAHLPRILYWGEELTGITDTSLAALATMTTPSATGGTIDTPAITSIITEPSSGWPGTPGLTGSRNGQAWTTAFRVTGYDLATTDAGDLTTRWYATDTDAALTITLTITLLVTGIVRAHAAVTNAGDTPYQVDHLGVAFPFPAEATEALDFTGRWARERAPQRRPLTVGTHLREAVRGKPGHDAPYLTVVGEPHFGFRHGEVRAFHLAWSGNQRIAIDTTFSGEQVVRAGEYLHPGEIQLAPGDTYTGPAVMAVWSGTGLDGVTQRFHQQMRARSRYPASPRPVTINVWEAVYFDHDAARLRDLAERAAALGVERYVLDDGWFGSRRDDTSGLGDWQISHEVWPGDTLPQLAQYVHDLGMQFGIWFEPEMINPDSEVARRHPEWVLAPTGRLPREARHQQVMDLTNPEAFAYVRDAMVEVIRRCNADYVKWDHNRDLLESGSQLTGRAAVHEQTLAAYRLLDELRTQFPHLEIESCSGGGARIDWEILQRTDRVWASDCIDAHERQMIQRWTSVVVPPEMMGSHVGDGRAHTTGRMHDIDYRAGTALFGHFGIEWDLARATDRDLDSLRAWIARYKELRGLLHSGVTVRSDMDGAAHGTSACHVHGVVATDGTDAVFALVSTDRPSSWPVRRVVLPGLDQQRTYTLDVLFAPTEINEQSHRQPGWWGQRLTVQGAVLSRVGLALPDLNPDTLMLVRVTAVEGDAQ</sequence>
<feature type="binding site" evidence="7">
    <location>
        <position position="511"/>
    </location>
    <ligand>
        <name>substrate</name>
    </ligand>
</feature>
<feature type="binding site" evidence="7">
    <location>
        <position position="533"/>
    </location>
    <ligand>
        <name>substrate</name>
    </ligand>
</feature>
<dbReference type="EMBL" id="CP001706">
    <property type="protein sequence ID" value="ACV10111.1"/>
    <property type="molecule type" value="Genomic_DNA"/>
</dbReference>
<feature type="binding site" evidence="7">
    <location>
        <position position="432"/>
    </location>
    <ligand>
        <name>substrate</name>
    </ligand>
</feature>
<dbReference type="PANTHER" id="PTHR43053:SF3">
    <property type="entry name" value="ALPHA-GALACTOSIDASE C-RELATED"/>
    <property type="match status" value="1"/>
</dbReference>
<dbReference type="Gene3D" id="2.60.40.1180">
    <property type="entry name" value="Golgi alpha-mannosidase II"/>
    <property type="match status" value="1"/>
</dbReference>
<dbReference type="Pfam" id="PF16874">
    <property type="entry name" value="Glyco_hydro_36C"/>
    <property type="match status" value="1"/>
</dbReference>
<keyword evidence="3 5" id="KW-0378">Hydrolase</keyword>
<dbReference type="InterPro" id="IPR000111">
    <property type="entry name" value="Glyco_hydro_27/36_CS"/>
</dbReference>
<feature type="active site" description="Proton donor" evidence="6">
    <location>
        <position position="533"/>
    </location>
</feature>
<evidence type="ECO:0000256" key="4">
    <source>
        <dbReference type="ARBA" id="ARBA00023295"/>
    </source>
</evidence>
<dbReference type="EC" id="3.2.1.22" evidence="2 5"/>
<dbReference type="Pfam" id="PF02065">
    <property type="entry name" value="Melibiase"/>
    <property type="match status" value="1"/>
</dbReference>
<feature type="domain" description="Glycosyl hydrolase family 36 C-terminal" evidence="8">
    <location>
        <begin position="641"/>
        <end position="721"/>
    </location>
</feature>
<dbReference type="STRING" id="471856.Jden_2479"/>
<evidence type="ECO:0000256" key="5">
    <source>
        <dbReference type="PIRNR" id="PIRNR005536"/>
    </source>
</evidence>
<dbReference type="PIRSF" id="PIRSF005536">
    <property type="entry name" value="Agal"/>
    <property type="match status" value="1"/>
</dbReference>
<dbReference type="InterPro" id="IPR013780">
    <property type="entry name" value="Glyco_hydro_b"/>
</dbReference>
<feature type="binding site" evidence="7">
    <location>
        <begin position="465"/>
        <end position="469"/>
    </location>
    <ligand>
        <name>substrate</name>
    </ligand>
</feature>
<evidence type="ECO:0000313" key="10">
    <source>
        <dbReference type="EMBL" id="ACV10111.1"/>
    </source>
</evidence>
<name>C7R363_JONDD</name>
<gene>
    <name evidence="10" type="ordered locus">Jden_2479</name>
</gene>
<evidence type="ECO:0000256" key="1">
    <source>
        <dbReference type="ARBA" id="ARBA00001255"/>
    </source>
</evidence>
<dbReference type="InterPro" id="IPR002252">
    <property type="entry name" value="Glyco_hydro_36"/>
</dbReference>
<dbReference type="CAZy" id="GH36">
    <property type="family name" value="Glycoside Hydrolase Family 36"/>
</dbReference>
<dbReference type="InterPro" id="IPR013785">
    <property type="entry name" value="Aldolase_TIM"/>
</dbReference>
<dbReference type="InterPro" id="IPR017853">
    <property type="entry name" value="GH"/>
</dbReference>
<dbReference type="Pfam" id="PF16875">
    <property type="entry name" value="Glyco_hydro_36N"/>
    <property type="match status" value="1"/>
</dbReference>
<keyword evidence="11" id="KW-1185">Reference proteome</keyword>
<evidence type="ECO:0000313" key="11">
    <source>
        <dbReference type="Proteomes" id="UP000000628"/>
    </source>
</evidence>
<dbReference type="CDD" id="cd14791">
    <property type="entry name" value="GH36"/>
    <property type="match status" value="1"/>
</dbReference>
<dbReference type="Proteomes" id="UP000000628">
    <property type="component" value="Chromosome"/>
</dbReference>
<proteinExistence type="inferred from homology"/>
<dbReference type="InterPro" id="IPR031704">
    <property type="entry name" value="Glyco_hydro_36_N"/>
</dbReference>
<evidence type="ECO:0000256" key="3">
    <source>
        <dbReference type="ARBA" id="ARBA00022801"/>
    </source>
</evidence>
<dbReference type="eggNOG" id="COG3345">
    <property type="taxonomic scope" value="Bacteria"/>
</dbReference>
<comment type="similarity">
    <text evidence="5">Belongs to the glycosyl hydrolase.</text>
</comment>